<dbReference type="GO" id="GO:0003676">
    <property type="term" value="F:nucleic acid binding"/>
    <property type="evidence" value="ECO:0007669"/>
    <property type="project" value="InterPro"/>
</dbReference>
<dbReference type="Proteomes" id="UP000583929">
    <property type="component" value="Unassembled WGS sequence"/>
</dbReference>
<proteinExistence type="predicted"/>
<sequence>MALVNATNISTNGRCYSFEEASVKISLCASSQQALSTFCLLGKVVAPMVINEATIIDFVEKVWKFNVTVVALNDGANNHNCFELGFLNTENRSWALERGPWCIRGYTFILKAWAPKKEHFDMFDNVRIWLHIFNLPRDYFSIDNGKILGTKAGSVIKVDLDEGNPALWSKSLRVLIKLNVNLPLSSGCYFDLESGIKRWVQFKYERLGIFCYNCGKLGHQRRGCHLASPVTISSLKGVPFPLFGPWLSLDSSYLDVFSGAKSFNPASSSPALVASGSVRGGSRPLALVSGAKEAVRRTPVSRLASRTVMATGRSSLGEGQARYKMWVPKAGSASRMPEFAITGNMASGRSLRVGKSTEMLPFINSKSVDLRKTCGKENDFLEGAIGPAFSSSGPGSKVDHVREGASSGGPINKCNESILALNGAEPTMENQKSHLPLQKAQRPCSTYGPGGLPDFKNKITHASCETPNKTISIESSTCGQEVKFHNDETLALSNFFQAQETLIHELKQFGNLDLYEIKTIGGDIGVPTASEVNERTTPFKKRKFDGASASLCSRPWKIPRHHPRVVRDFPWDSDVKANATNDVEEEPTEDASLSNSDFLGSDEWCSKGKNVISARPMDLDIAMAVRKSTVVVGKSMAVLGNIMVLTVDALLTEHCAESTAEMAFKLENLRAEDYSSESIKLASLVDIQKARTELDKLKHVGDRVMDLNKELENKHGQVHTLEQDLHLMTDSRDTSMKVKDGLKQDLEETKTKLAEAKEE</sequence>
<evidence type="ECO:0000259" key="3">
    <source>
        <dbReference type="PROSITE" id="PS50158"/>
    </source>
</evidence>
<comment type="caution">
    <text evidence="4">The sequence shown here is derived from an EMBL/GenBank/DDBJ whole genome shotgun (WGS) entry which is preliminary data.</text>
</comment>
<feature type="region of interest" description="Disordered" evidence="2">
    <location>
        <begin position="740"/>
        <end position="759"/>
    </location>
</feature>
<organism evidence="4 5">
    <name type="scientific">Cannabis sativa</name>
    <name type="common">Hemp</name>
    <name type="synonym">Marijuana</name>
    <dbReference type="NCBI Taxonomy" id="3483"/>
    <lineage>
        <taxon>Eukaryota</taxon>
        <taxon>Viridiplantae</taxon>
        <taxon>Streptophyta</taxon>
        <taxon>Embryophyta</taxon>
        <taxon>Tracheophyta</taxon>
        <taxon>Spermatophyta</taxon>
        <taxon>Magnoliopsida</taxon>
        <taxon>eudicotyledons</taxon>
        <taxon>Gunneridae</taxon>
        <taxon>Pentapetalae</taxon>
        <taxon>rosids</taxon>
        <taxon>fabids</taxon>
        <taxon>Rosales</taxon>
        <taxon>Cannabaceae</taxon>
        <taxon>Cannabis</taxon>
    </lineage>
</organism>
<evidence type="ECO:0000313" key="5">
    <source>
        <dbReference type="Proteomes" id="UP000583929"/>
    </source>
</evidence>
<dbReference type="InterPro" id="IPR025836">
    <property type="entry name" value="Zn_knuckle_CX2CX4HX4C"/>
</dbReference>
<name>A0A7J6DT20_CANSA</name>
<dbReference type="Pfam" id="PF14392">
    <property type="entry name" value="zf-CCHC_4"/>
    <property type="match status" value="1"/>
</dbReference>
<accession>A0A7J6DT20</accession>
<dbReference type="PANTHER" id="PTHR31286">
    <property type="entry name" value="GLYCINE-RICH CELL WALL STRUCTURAL PROTEIN 1.8-LIKE"/>
    <property type="match status" value="1"/>
</dbReference>
<keyword evidence="1" id="KW-0479">Metal-binding</keyword>
<protein>
    <recommendedName>
        <fullName evidence="3">CCHC-type domain-containing protein</fullName>
    </recommendedName>
</protein>
<feature type="region of interest" description="Disordered" evidence="2">
    <location>
        <begin position="385"/>
        <end position="409"/>
    </location>
</feature>
<dbReference type="InterPro" id="IPR025558">
    <property type="entry name" value="DUF4283"/>
</dbReference>
<dbReference type="EMBL" id="JAATIQ010000646">
    <property type="protein sequence ID" value="KAF4349248.1"/>
    <property type="molecule type" value="Genomic_DNA"/>
</dbReference>
<evidence type="ECO:0000313" key="4">
    <source>
        <dbReference type="EMBL" id="KAF4349248.1"/>
    </source>
</evidence>
<reference evidence="4 5" key="1">
    <citation type="journal article" date="2020" name="bioRxiv">
        <title>Sequence and annotation of 42 cannabis genomes reveals extensive copy number variation in cannabinoid synthesis and pathogen resistance genes.</title>
        <authorList>
            <person name="Mckernan K.J."/>
            <person name="Helbert Y."/>
            <person name="Kane L.T."/>
            <person name="Ebling H."/>
            <person name="Zhang L."/>
            <person name="Liu B."/>
            <person name="Eaton Z."/>
            <person name="Mclaughlin S."/>
            <person name="Kingan S."/>
            <person name="Baybayan P."/>
            <person name="Concepcion G."/>
            <person name="Jordan M."/>
            <person name="Riva A."/>
            <person name="Barbazuk W."/>
            <person name="Harkins T."/>
        </authorList>
    </citation>
    <scope>NUCLEOTIDE SEQUENCE [LARGE SCALE GENOMIC DNA]</scope>
    <source>
        <strain evidence="5">cv. Jamaican Lion 4</strain>
        <tissue evidence="4">Leaf</tissue>
    </source>
</reference>
<keyword evidence="1" id="KW-0862">Zinc</keyword>
<dbReference type="InterPro" id="IPR040256">
    <property type="entry name" value="At4g02000-like"/>
</dbReference>
<evidence type="ECO:0000256" key="2">
    <source>
        <dbReference type="SAM" id="MobiDB-lite"/>
    </source>
</evidence>
<dbReference type="PANTHER" id="PTHR31286:SF167">
    <property type="entry name" value="OS09G0268800 PROTEIN"/>
    <property type="match status" value="1"/>
</dbReference>
<gene>
    <name evidence="4" type="ORF">G4B88_007845</name>
</gene>
<dbReference type="PROSITE" id="PS50158">
    <property type="entry name" value="ZF_CCHC"/>
    <property type="match status" value="1"/>
</dbReference>
<dbReference type="AlphaFoldDB" id="A0A7J6DT20"/>
<dbReference type="Pfam" id="PF14111">
    <property type="entry name" value="DUF4283"/>
    <property type="match status" value="1"/>
</dbReference>
<keyword evidence="1" id="KW-0863">Zinc-finger</keyword>
<dbReference type="InterPro" id="IPR001878">
    <property type="entry name" value="Znf_CCHC"/>
</dbReference>
<feature type="domain" description="CCHC-type" evidence="3">
    <location>
        <begin position="211"/>
        <end position="224"/>
    </location>
</feature>
<dbReference type="GO" id="GO:0008270">
    <property type="term" value="F:zinc ion binding"/>
    <property type="evidence" value="ECO:0007669"/>
    <property type="project" value="UniProtKB-KW"/>
</dbReference>
<keyword evidence="5" id="KW-1185">Reference proteome</keyword>
<evidence type="ECO:0000256" key="1">
    <source>
        <dbReference type="PROSITE-ProRule" id="PRU00047"/>
    </source>
</evidence>